<accession>A0A8I6SJJ7</accession>
<dbReference type="Proteomes" id="UP000494040">
    <property type="component" value="Unassembled WGS sequence"/>
</dbReference>
<dbReference type="EnsemblMetazoa" id="XM_014407160.2">
    <property type="protein sequence ID" value="XP_014262646.1"/>
    <property type="gene ID" value="LOC106674437"/>
</dbReference>
<feature type="region of interest" description="Disordered" evidence="7">
    <location>
        <begin position="43"/>
        <end position="124"/>
    </location>
</feature>
<organism evidence="10 11">
    <name type="scientific">Cimex lectularius</name>
    <name type="common">Bed bug</name>
    <name type="synonym">Acanthia lectularia</name>
    <dbReference type="NCBI Taxonomy" id="79782"/>
    <lineage>
        <taxon>Eukaryota</taxon>
        <taxon>Metazoa</taxon>
        <taxon>Ecdysozoa</taxon>
        <taxon>Arthropoda</taxon>
        <taxon>Hexapoda</taxon>
        <taxon>Insecta</taxon>
        <taxon>Pterygota</taxon>
        <taxon>Neoptera</taxon>
        <taxon>Paraneoptera</taxon>
        <taxon>Hemiptera</taxon>
        <taxon>Heteroptera</taxon>
        <taxon>Panheteroptera</taxon>
        <taxon>Cimicomorpha</taxon>
        <taxon>Cimicidae</taxon>
        <taxon>Cimex</taxon>
    </lineage>
</organism>
<sequence>MASVDVESLSDQEIRHKFKELGVAVGPVTQTTRKTLLKKLKTLLESEASFTDEPSVAEEPTRSRRKTLPPSRSPGRSPSRKSPSRASIAAPMANSTIAEPFPAAVNRTPSPPPPRPSRAEVRSNVPEVESYFNKIRQRPLFADREIADLRPSVNMQSTDFLSDYRSPTTSLFSPSLFSSSARTADLSPPASSNQPFTSDFMKRLSAGRVSQRSEPQLSPLSSVSKLDIKESDDEDSGPTPVYTKFSQGSFKGFDITHSKGSARVLSNDGWFSLDSPISAMLLFIFLAFFTFIGFTYVNMHFTDTSLALNTDLHFPPCLKVGNANPGENCIYEKDRDMTRSLLGIVYKEISEKLASMPCTSSQGPISFTDENIIQMILDKDKTLNVHLVEPNIKNLKVLVDHNPRFKIKATFDGFLLEQPPVTYYCMIVGSLLKAVNYTLKFLFVTAIGFIIYKMIKWWMKREARHKDEVYKLVSNIVDLVSSKCQSPEGYVAIDHIRDQLIAPQDRARKAKLWKDALTLLDTDSRIRREVQEVEGEEFMVWRWLASTSLSPNKRKMWQGQAFDTMEGSVNSLPHSPTACLKIRHMFDAEQEEGEDWVTTVVDAILEKCGKAKILHVVVDRQSRDGCVYMKCASTLDAGIAYRALHGSWFDSNLVTVKYLRERRYLERFPDSAKCTQPLRPSNDNKRSLQ</sequence>
<dbReference type="Gene3D" id="3.30.70.330">
    <property type="match status" value="1"/>
</dbReference>
<keyword evidence="4 8" id="KW-1133">Transmembrane helix</keyword>
<dbReference type="InterPro" id="IPR052277">
    <property type="entry name" value="INM_ESCRT-Associated"/>
</dbReference>
<dbReference type="OMA" id="WTEVEHY"/>
<dbReference type="InterPro" id="IPR034394">
    <property type="entry name" value="Man1_RRM"/>
</dbReference>
<dbReference type="Gene3D" id="1.10.720.40">
    <property type="match status" value="1"/>
</dbReference>
<proteinExistence type="predicted"/>
<dbReference type="PANTHER" id="PTHR13428:SF12">
    <property type="entry name" value="INNER NUCLEAR MEMBRANE PROTEIN MAN1"/>
    <property type="match status" value="1"/>
</dbReference>
<evidence type="ECO:0000256" key="2">
    <source>
        <dbReference type="ARBA" id="ARBA00022553"/>
    </source>
</evidence>
<dbReference type="AlphaFoldDB" id="A0A8I6SJJ7"/>
<feature type="domain" description="LEM" evidence="9">
    <location>
        <begin position="3"/>
        <end position="47"/>
    </location>
</feature>
<dbReference type="InterPro" id="IPR018996">
    <property type="entry name" value="Man1/Src1-like_C"/>
</dbReference>
<dbReference type="OrthoDB" id="118234at2759"/>
<dbReference type="PROSITE" id="PS50954">
    <property type="entry name" value="LEM"/>
    <property type="match status" value="1"/>
</dbReference>
<dbReference type="FunFam" id="3.30.70.330:FF:000176">
    <property type="entry name" value="Inner nuclear membrane protein Man1"/>
    <property type="match status" value="1"/>
</dbReference>
<evidence type="ECO:0000256" key="5">
    <source>
        <dbReference type="ARBA" id="ARBA00023136"/>
    </source>
</evidence>
<dbReference type="SUPFAM" id="SSF54928">
    <property type="entry name" value="RNA-binding domain, RBD"/>
    <property type="match status" value="1"/>
</dbReference>
<keyword evidence="11" id="KW-1185">Reference proteome</keyword>
<comment type="subcellular location">
    <subcellularLocation>
        <location evidence="1">Nucleus inner membrane</location>
        <topology evidence="1">Multi-pass membrane protein</topology>
    </subcellularLocation>
</comment>
<dbReference type="GO" id="GO:0005637">
    <property type="term" value="C:nuclear inner membrane"/>
    <property type="evidence" value="ECO:0007669"/>
    <property type="project" value="UniProtKB-SubCell"/>
</dbReference>
<feature type="compositionally biased region" description="Polar residues" evidence="7">
    <location>
        <begin position="208"/>
        <end position="224"/>
    </location>
</feature>
<dbReference type="GeneID" id="106674437"/>
<dbReference type="InterPro" id="IPR012677">
    <property type="entry name" value="Nucleotide-bd_a/b_plait_sf"/>
</dbReference>
<dbReference type="FunFam" id="1.10.720.40:FF:000001">
    <property type="entry name" value="LEM domain containing 2, isoform CRA_a"/>
    <property type="match status" value="1"/>
</dbReference>
<dbReference type="InterPro" id="IPR035979">
    <property type="entry name" value="RBD_domain_sf"/>
</dbReference>
<evidence type="ECO:0000256" key="1">
    <source>
        <dbReference type="ARBA" id="ARBA00004473"/>
    </source>
</evidence>
<evidence type="ECO:0000313" key="10">
    <source>
        <dbReference type="EnsemblMetazoa" id="XP_014262646.1"/>
    </source>
</evidence>
<dbReference type="Pfam" id="PF09402">
    <property type="entry name" value="MSC"/>
    <property type="match status" value="1"/>
</dbReference>
<evidence type="ECO:0000256" key="8">
    <source>
        <dbReference type="SAM" id="Phobius"/>
    </source>
</evidence>
<dbReference type="InterPro" id="IPR003887">
    <property type="entry name" value="LEM_dom"/>
</dbReference>
<dbReference type="PANTHER" id="PTHR13428">
    <property type="entry name" value="INNER NUCLEAR MEMBRANE PROTEIN MAN1 LEM DOMAIN CONTAINING PROTEIN"/>
    <property type="match status" value="1"/>
</dbReference>
<dbReference type="InterPro" id="IPR041885">
    <property type="entry name" value="MAN1_winged_helix_dom"/>
</dbReference>
<feature type="transmembrane region" description="Helical" evidence="8">
    <location>
        <begin position="277"/>
        <end position="297"/>
    </location>
</feature>
<dbReference type="KEGG" id="clec:106674437"/>
<dbReference type="SUPFAM" id="SSF63451">
    <property type="entry name" value="LEM domain"/>
    <property type="match status" value="1"/>
</dbReference>
<evidence type="ECO:0000256" key="3">
    <source>
        <dbReference type="ARBA" id="ARBA00022692"/>
    </source>
</evidence>
<evidence type="ECO:0000256" key="6">
    <source>
        <dbReference type="ARBA" id="ARBA00023242"/>
    </source>
</evidence>
<keyword evidence="2" id="KW-0597">Phosphoprotein</keyword>
<keyword evidence="3 8" id="KW-0812">Transmembrane</keyword>
<dbReference type="GO" id="GO:0031490">
    <property type="term" value="F:chromatin DNA binding"/>
    <property type="evidence" value="ECO:0007669"/>
    <property type="project" value="TreeGrafter"/>
</dbReference>
<dbReference type="GO" id="GO:0030514">
    <property type="term" value="P:negative regulation of BMP signaling pathway"/>
    <property type="evidence" value="ECO:0007669"/>
    <property type="project" value="TreeGrafter"/>
</dbReference>
<dbReference type="Pfam" id="PF03020">
    <property type="entry name" value="LEM"/>
    <property type="match status" value="1"/>
</dbReference>
<dbReference type="InterPro" id="IPR011015">
    <property type="entry name" value="LEM/LEM-like_dom_sf"/>
</dbReference>
<protein>
    <recommendedName>
        <fullName evidence="9">LEM domain-containing protein</fullName>
    </recommendedName>
</protein>
<dbReference type="CTD" id="37838"/>
<dbReference type="GO" id="GO:0006998">
    <property type="term" value="P:nuclear envelope organization"/>
    <property type="evidence" value="ECO:0007669"/>
    <property type="project" value="TreeGrafter"/>
</dbReference>
<dbReference type="CDD" id="cd12286">
    <property type="entry name" value="RRM_Man1"/>
    <property type="match status" value="1"/>
</dbReference>
<evidence type="ECO:0000313" key="11">
    <source>
        <dbReference type="Proteomes" id="UP000494040"/>
    </source>
</evidence>
<reference evidence="10" key="1">
    <citation type="submission" date="2022-01" db="UniProtKB">
        <authorList>
            <consortium name="EnsemblMetazoa"/>
        </authorList>
    </citation>
    <scope>IDENTIFICATION</scope>
</reference>
<keyword evidence="6" id="KW-0539">Nucleus</keyword>
<dbReference type="Gene3D" id="1.10.10.1180">
    <property type="entry name" value="MAN1, winged-helix domain"/>
    <property type="match status" value="1"/>
</dbReference>
<feature type="transmembrane region" description="Helical" evidence="8">
    <location>
        <begin position="437"/>
        <end position="455"/>
    </location>
</feature>
<dbReference type="SMART" id="SM00540">
    <property type="entry name" value="LEM"/>
    <property type="match status" value="1"/>
</dbReference>
<evidence type="ECO:0000256" key="7">
    <source>
        <dbReference type="SAM" id="MobiDB-lite"/>
    </source>
</evidence>
<evidence type="ECO:0000259" key="9">
    <source>
        <dbReference type="PROSITE" id="PS50954"/>
    </source>
</evidence>
<name>A0A8I6SJJ7_CIMLE</name>
<feature type="region of interest" description="Disordered" evidence="7">
    <location>
        <begin position="208"/>
        <end position="241"/>
    </location>
</feature>
<keyword evidence="5 8" id="KW-0472">Membrane</keyword>
<dbReference type="RefSeq" id="XP_014262646.1">
    <property type="nucleotide sequence ID" value="XM_014407160.2"/>
</dbReference>
<evidence type="ECO:0000256" key="4">
    <source>
        <dbReference type="ARBA" id="ARBA00022989"/>
    </source>
</evidence>